<evidence type="ECO:0000313" key="1">
    <source>
        <dbReference type="EMBL" id="GAI88403.1"/>
    </source>
</evidence>
<accession>X1S667</accession>
<dbReference type="Gene3D" id="3.40.50.10320">
    <property type="entry name" value="LmbE-like"/>
    <property type="match status" value="1"/>
</dbReference>
<sequence length="109" mass="12684">MARAPGLESDYPRVLRLPLFLFEATIPLTDLEGFNPDFYIDITDVWEVKLEALKAFYRAQPFLESWYTNVARHRAFQARALSGHSEIEYAEAFERTRPWVGAHLPLNEL</sequence>
<proteinExistence type="predicted"/>
<reference evidence="1" key="1">
    <citation type="journal article" date="2014" name="Front. Microbiol.">
        <title>High frequency of phylogenetically diverse reductive dehalogenase-homologous genes in deep subseafloor sedimentary metagenomes.</title>
        <authorList>
            <person name="Kawai M."/>
            <person name="Futagami T."/>
            <person name="Toyoda A."/>
            <person name="Takaki Y."/>
            <person name="Nishi S."/>
            <person name="Hori S."/>
            <person name="Arai W."/>
            <person name="Tsubouchi T."/>
            <person name="Morono Y."/>
            <person name="Uchiyama I."/>
            <person name="Ito T."/>
            <person name="Fujiyama A."/>
            <person name="Inagaki F."/>
            <person name="Takami H."/>
        </authorList>
    </citation>
    <scope>NUCLEOTIDE SEQUENCE</scope>
    <source>
        <strain evidence="1">Expedition CK06-06</strain>
    </source>
</reference>
<protein>
    <submittedName>
        <fullName evidence="1">Uncharacterized protein</fullName>
    </submittedName>
</protein>
<dbReference type="AlphaFoldDB" id="X1S667"/>
<comment type="caution">
    <text evidence="1">The sequence shown here is derived from an EMBL/GenBank/DDBJ whole genome shotgun (WGS) entry which is preliminary data.</text>
</comment>
<name>X1S667_9ZZZZ</name>
<organism evidence="1">
    <name type="scientific">marine sediment metagenome</name>
    <dbReference type="NCBI Taxonomy" id="412755"/>
    <lineage>
        <taxon>unclassified sequences</taxon>
        <taxon>metagenomes</taxon>
        <taxon>ecological metagenomes</taxon>
    </lineage>
</organism>
<dbReference type="EMBL" id="BARW01021371">
    <property type="protein sequence ID" value="GAI88403.1"/>
    <property type="molecule type" value="Genomic_DNA"/>
</dbReference>
<gene>
    <name evidence="1" type="ORF">S12H4_35903</name>
</gene>
<dbReference type="InterPro" id="IPR024078">
    <property type="entry name" value="LmbE-like_dom_sf"/>
</dbReference>
<dbReference type="SUPFAM" id="SSF102588">
    <property type="entry name" value="LmbE-like"/>
    <property type="match status" value="1"/>
</dbReference>